<reference evidence="1 2" key="1">
    <citation type="submission" date="2021-04" db="EMBL/GenBank/DDBJ databases">
        <title>Mariniflexile gromovii gen. nov., sp. nov., a gliding bacterium isolated from the sea urchin Strongylocentrotus intermedius.</title>
        <authorList>
            <person name="Ko S."/>
            <person name="Le V."/>
            <person name="Ahn C.-Y."/>
            <person name="Oh H.-M."/>
        </authorList>
    </citation>
    <scope>NUCLEOTIDE SEQUENCE [LARGE SCALE GENOMIC DNA]</scope>
    <source>
        <strain evidence="1 2">KCTC 12570</strain>
    </source>
</reference>
<name>A0ABS4BX41_9FLAO</name>
<organism evidence="1 2">
    <name type="scientific">Mariniflexile gromovii</name>
    <dbReference type="NCBI Taxonomy" id="362523"/>
    <lineage>
        <taxon>Bacteria</taxon>
        <taxon>Pseudomonadati</taxon>
        <taxon>Bacteroidota</taxon>
        <taxon>Flavobacteriia</taxon>
        <taxon>Flavobacteriales</taxon>
        <taxon>Flavobacteriaceae</taxon>
        <taxon>Mariniflexile</taxon>
    </lineage>
</organism>
<proteinExistence type="predicted"/>
<accession>A0ABS4BX41</accession>
<dbReference type="RefSeq" id="WP_209656049.1">
    <property type="nucleotide sequence ID" value="NZ_JAGJCB010000018.1"/>
</dbReference>
<comment type="caution">
    <text evidence="1">The sequence shown here is derived from an EMBL/GenBank/DDBJ whole genome shotgun (WGS) entry which is preliminary data.</text>
</comment>
<keyword evidence="2" id="KW-1185">Reference proteome</keyword>
<evidence type="ECO:0000313" key="2">
    <source>
        <dbReference type="Proteomes" id="UP000670776"/>
    </source>
</evidence>
<sequence length="193" mass="23024">MINKRKTDIAFKFLIQGLYGQNDYYKVKNSQTVAKAKRYYLKILDTFLIAINETIIISDKTHVQLLKSIISEGKKRLSSSKTFESLDNSLICTQTELIFQLIGNNPERNFEKNVPNRKDKWKLNRHRQIQYIQTNEQKLNQIFNLIQSRYSDRFPKFIDDFFNKVYLDECQSDFGNLIRWIKISHPDIYLEII</sequence>
<protein>
    <submittedName>
        <fullName evidence="1">Uncharacterized protein</fullName>
    </submittedName>
</protein>
<gene>
    <name evidence="1" type="ORF">J8H85_15135</name>
</gene>
<dbReference type="Proteomes" id="UP000670776">
    <property type="component" value="Unassembled WGS sequence"/>
</dbReference>
<evidence type="ECO:0000313" key="1">
    <source>
        <dbReference type="EMBL" id="MBP0905165.1"/>
    </source>
</evidence>
<dbReference type="EMBL" id="JAGJCB010000018">
    <property type="protein sequence ID" value="MBP0905165.1"/>
    <property type="molecule type" value="Genomic_DNA"/>
</dbReference>